<protein>
    <submittedName>
        <fullName evidence="7">DsbE family thiol:disulfide interchange protein</fullName>
    </submittedName>
</protein>
<dbReference type="GO" id="GO:0015036">
    <property type="term" value="F:disulfide oxidoreductase activity"/>
    <property type="evidence" value="ECO:0007669"/>
    <property type="project" value="InterPro"/>
</dbReference>
<feature type="domain" description="Thioredoxin" evidence="6">
    <location>
        <begin position="33"/>
        <end position="172"/>
    </location>
</feature>
<evidence type="ECO:0000256" key="3">
    <source>
        <dbReference type="ARBA" id="ARBA00022748"/>
    </source>
</evidence>
<dbReference type="AlphaFoldDB" id="A0A437LTM7"/>
<dbReference type="PANTHER" id="PTHR42852:SF6">
    <property type="entry name" value="THIOL:DISULFIDE INTERCHANGE PROTEIN DSBE"/>
    <property type="match status" value="1"/>
</dbReference>
<dbReference type="InterPro" id="IPR013740">
    <property type="entry name" value="Redoxin"/>
</dbReference>
<dbReference type="Gene3D" id="3.40.30.10">
    <property type="entry name" value="Glutaredoxin"/>
    <property type="match status" value="1"/>
</dbReference>
<evidence type="ECO:0000259" key="6">
    <source>
        <dbReference type="PROSITE" id="PS51352"/>
    </source>
</evidence>
<dbReference type="GO" id="GO:0017004">
    <property type="term" value="P:cytochrome complex assembly"/>
    <property type="evidence" value="ECO:0007669"/>
    <property type="project" value="UniProtKB-KW"/>
</dbReference>
<evidence type="ECO:0000256" key="1">
    <source>
        <dbReference type="ARBA" id="ARBA00004196"/>
    </source>
</evidence>
<dbReference type="SUPFAM" id="SSF52833">
    <property type="entry name" value="Thioredoxin-like"/>
    <property type="match status" value="1"/>
</dbReference>
<dbReference type="CDD" id="cd03010">
    <property type="entry name" value="TlpA_like_DsbE"/>
    <property type="match status" value="1"/>
</dbReference>
<keyword evidence="3" id="KW-0201">Cytochrome c-type biogenesis</keyword>
<sequence>MKLKHLLPLVGFAVLAAFLARGLQLNPREVPSPLVGRALPAFSLPVLEAGAPPLRHSDLRGRVSLLNVWASWCAPCRDEHPLLVDLARRRPQLHLVGLNYKDEPAAAARWLRELGNPYRAVGLDAKGQVGIDLGVYGVPETFVIDRDGQVALKHVGPITPEVLRTKIEPLLDAL</sequence>
<dbReference type="NCBIfam" id="TIGR00385">
    <property type="entry name" value="dsbE"/>
    <property type="match status" value="1"/>
</dbReference>
<keyword evidence="5" id="KW-0676">Redox-active center</keyword>
<evidence type="ECO:0000256" key="2">
    <source>
        <dbReference type="ARBA" id="ARBA00007758"/>
    </source>
</evidence>
<name>A0A437LTM7_9BURK</name>
<dbReference type="RefSeq" id="WP_127682181.1">
    <property type="nucleotide sequence ID" value="NZ_SACM01000001.1"/>
</dbReference>
<comment type="subcellular location">
    <subcellularLocation>
        <location evidence="1">Cell envelope</location>
    </subcellularLocation>
</comment>
<keyword evidence="4" id="KW-1015">Disulfide bond</keyword>
<evidence type="ECO:0000256" key="5">
    <source>
        <dbReference type="ARBA" id="ARBA00023284"/>
    </source>
</evidence>
<proteinExistence type="inferred from homology"/>
<dbReference type="InterPro" id="IPR004799">
    <property type="entry name" value="Periplasmic_diS_OxRdtase_DsbE"/>
</dbReference>
<dbReference type="GO" id="GO:0030288">
    <property type="term" value="C:outer membrane-bounded periplasmic space"/>
    <property type="evidence" value="ECO:0007669"/>
    <property type="project" value="InterPro"/>
</dbReference>
<dbReference type="InterPro" id="IPR036249">
    <property type="entry name" value="Thioredoxin-like_sf"/>
</dbReference>
<dbReference type="InterPro" id="IPR013766">
    <property type="entry name" value="Thioredoxin_domain"/>
</dbReference>
<organism evidence="7 8">
    <name type="scientific">Inhella crocodyli</name>
    <dbReference type="NCBI Taxonomy" id="2499851"/>
    <lineage>
        <taxon>Bacteria</taxon>
        <taxon>Pseudomonadati</taxon>
        <taxon>Pseudomonadota</taxon>
        <taxon>Betaproteobacteria</taxon>
        <taxon>Burkholderiales</taxon>
        <taxon>Sphaerotilaceae</taxon>
        <taxon>Inhella</taxon>
    </lineage>
</organism>
<dbReference type="PROSITE" id="PS00194">
    <property type="entry name" value="THIOREDOXIN_1"/>
    <property type="match status" value="1"/>
</dbReference>
<dbReference type="OrthoDB" id="9811352at2"/>
<dbReference type="Proteomes" id="UP000288587">
    <property type="component" value="Unassembled WGS sequence"/>
</dbReference>
<keyword evidence="8" id="KW-1185">Reference proteome</keyword>
<evidence type="ECO:0000313" key="7">
    <source>
        <dbReference type="EMBL" id="RVT88727.1"/>
    </source>
</evidence>
<comment type="similarity">
    <text evidence="2">Belongs to the thioredoxin family. DsbE subfamily.</text>
</comment>
<accession>A0A437LTM7</accession>
<comment type="caution">
    <text evidence="7">The sequence shown here is derived from an EMBL/GenBank/DDBJ whole genome shotgun (WGS) entry which is preliminary data.</text>
</comment>
<dbReference type="EMBL" id="SACM01000001">
    <property type="protein sequence ID" value="RVT88727.1"/>
    <property type="molecule type" value="Genomic_DNA"/>
</dbReference>
<evidence type="ECO:0000313" key="8">
    <source>
        <dbReference type="Proteomes" id="UP000288587"/>
    </source>
</evidence>
<dbReference type="Pfam" id="PF08534">
    <property type="entry name" value="Redoxin"/>
    <property type="match status" value="1"/>
</dbReference>
<dbReference type="InterPro" id="IPR017937">
    <property type="entry name" value="Thioredoxin_CS"/>
</dbReference>
<evidence type="ECO:0000256" key="4">
    <source>
        <dbReference type="ARBA" id="ARBA00023157"/>
    </source>
</evidence>
<reference evidence="7 8" key="1">
    <citation type="submission" date="2019-01" db="EMBL/GenBank/DDBJ databases">
        <authorList>
            <person name="Chen W.-M."/>
        </authorList>
    </citation>
    <scope>NUCLEOTIDE SEQUENCE [LARGE SCALE GENOMIC DNA]</scope>
    <source>
        <strain evidence="7 8">CCP-18</strain>
    </source>
</reference>
<dbReference type="PANTHER" id="PTHR42852">
    <property type="entry name" value="THIOL:DISULFIDE INTERCHANGE PROTEIN DSBE"/>
    <property type="match status" value="1"/>
</dbReference>
<dbReference type="PROSITE" id="PS51352">
    <property type="entry name" value="THIOREDOXIN_2"/>
    <property type="match status" value="1"/>
</dbReference>
<dbReference type="InterPro" id="IPR050553">
    <property type="entry name" value="Thioredoxin_ResA/DsbE_sf"/>
</dbReference>
<gene>
    <name evidence="7" type="ORF">EOD73_07100</name>
</gene>